<dbReference type="PANTHER" id="PTHR46289">
    <property type="entry name" value="52 KDA REPRESSOR OF THE INHIBITOR OF THE PROTEIN KINASE-LIKE PROTEIN-RELATED"/>
    <property type="match status" value="1"/>
</dbReference>
<sequence>MTRRKAIQMEKLLNRDLRRIEDNLDVSSGITEFKFIVCIVIIANCLELTLDLTDELRKVCYDSSTIREKVSELLTKLDELKSNVEKHHSAWYKKAVELAAKIDVKPRKEKIHSFSNKIKINPDESISDHYLRAITLPFIDHMKAQIDLRFSKAYLDALDGLAIMPCNVLANPESSKAAALRFLKRYKEDQPDWHTYFEVELRLWELRWKDAGILPDTALKLLSTRNLKNSTQLFTAFKIYATLPVIPTESETPRVMPFLHEELCVYSMMDNYLNAQALLSIRGKELDTEDVIKCFKKKYTLPMMADA</sequence>
<protein>
    <submittedName>
        <fullName evidence="1">Uncharacterized protein</fullName>
    </submittedName>
</protein>
<keyword evidence="2" id="KW-1185">Reference proteome</keyword>
<dbReference type="Proteomes" id="UP001152795">
    <property type="component" value="Unassembled WGS sequence"/>
</dbReference>
<organism evidence="1 2">
    <name type="scientific">Paramuricea clavata</name>
    <name type="common">Red gorgonian</name>
    <name type="synonym">Violescent sea-whip</name>
    <dbReference type="NCBI Taxonomy" id="317549"/>
    <lineage>
        <taxon>Eukaryota</taxon>
        <taxon>Metazoa</taxon>
        <taxon>Cnidaria</taxon>
        <taxon>Anthozoa</taxon>
        <taxon>Octocorallia</taxon>
        <taxon>Malacalcyonacea</taxon>
        <taxon>Plexauridae</taxon>
        <taxon>Paramuricea</taxon>
    </lineage>
</organism>
<comment type="caution">
    <text evidence="1">The sequence shown here is derived from an EMBL/GenBank/DDBJ whole genome shotgun (WGS) entry which is preliminary data.</text>
</comment>
<accession>A0A7D9IAU5</accession>
<name>A0A7D9IAU5_PARCT</name>
<dbReference type="InterPro" id="IPR052958">
    <property type="entry name" value="IFN-induced_PKR_regulator"/>
</dbReference>
<dbReference type="PANTHER" id="PTHR46289:SF14">
    <property type="entry name" value="DUF4371 DOMAIN-CONTAINING PROTEIN"/>
    <property type="match status" value="1"/>
</dbReference>
<gene>
    <name evidence="1" type="ORF">PACLA_8A013432</name>
</gene>
<dbReference type="OrthoDB" id="7683421at2759"/>
<dbReference type="AlphaFoldDB" id="A0A7D9IAU5"/>
<reference evidence="1" key="1">
    <citation type="submission" date="2020-04" db="EMBL/GenBank/DDBJ databases">
        <authorList>
            <person name="Alioto T."/>
            <person name="Alioto T."/>
            <person name="Gomez Garrido J."/>
        </authorList>
    </citation>
    <scope>NUCLEOTIDE SEQUENCE</scope>
    <source>
        <strain evidence="1">A484AB</strain>
    </source>
</reference>
<proteinExistence type="predicted"/>
<evidence type="ECO:0000313" key="1">
    <source>
        <dbReference type="EMBL" id="CAB4005108.1"/>
    </source>
</evidence>
<evidence type="ECO:0000313" key="2">
    <source>
        <dbReference type="Proteomes" id="UP001152795"/>
    </source>
</evidence>
<dbReference type="EMBL" id="CACRXK020005097">
    <property type="protein sequence ID" value="CAB4005108.1"/>
    <property type="molecule type" value="Genomic_DNA"/>
</dbReference>